<dbReference type="SUPFAM" id="SSF54001">
    <property type="entry name" value="Cysteine proteinases"/>
    <property type="match status" value="1"/>
</dbReference>
<dbReference type="SMART" id="SM00460">
    <property type="entry name" value="TGc"/>
    <property type="match status" value="1"/>
</dbReference>
<evidence type="ECO:0000259" key="2">
    <source>
        <dbReference type="SMART" id="SM00460"/>
    </source>
</evidence>
<evidence type="ECO:0000313" key="4">
    <source>
        <dbReference type="Proteomes" id="UP000297609"/>
    </source>
</evidence>
<keyword evidence="4" id="KW-1185">Reference proteome</keyword>
<comment type="caution">
    <text evidence="3">The sequence shown here is derived from an EMBL/GenBank/DDBJ whole genome shotgun (WGS) entry which is preliminary data.</text>
</comment>
<dbReference type="PANTHER" id="PTHR33490:SF6">
    <property type="entry name" value="SLL1049 PROTEIN"/>
    <property type="match status" value="1"/>
</dbReference>
<dbReference type="PANTHER" id="PTHR33490">
    <property type="entry name" value="BLR5614 PROTEIN-RELATED"/>
    <property type="match status" value="1"/>
</dbReference>
<protein>
    <submittedName>
        <fullName evidence="3">Transglutaminase domain-containing protein</fullName>
    </submittedName>
</protein>
<dbReference type="Proteomes" id="UP000297609">
    <property type="component" value="Unassembled WGS sequence"/>
</dbReference>
<feature type="compositionally biased region" description="Acidic residues" evidence="1">
    <location>
        <begin position="557"/>
        <end position="568"/>
    </location>
</feature>
<evidence type="ECO:0000256" key="1">
    <source>
        <dbReference type="SAM" id="MobiDB-lite"/>
    </source>
</evidence>
<sequence length="587" mass="67695">MKQWILVFLFCIGSGLLFAKEKGEFLSEWNQVQPKYSVVSNGSTIGFPESESVELFESLLQIENSLYFQTKSKDKQVSIYEFELLTGKWNVKPWDKGKVLGWTECKGQIFIQTKTLLYAIEKGTWNVQKEIPIPAKSSSWRDIVCSENQLYRLEKDQLEVLDLDSLETKPSLPLPMKSVQRIVKRKEGEILLYSSFSGNTIQLYSLPNQTKLKEWKIPTNHRALFKFTVLEPDRVLVFDPITKIYGEWILFDDQFFSVNDGIETLSDAKAVRFSPIRSRLSYQIELLAKETIPETNIHVVLPKKDTYGQTLREETFYSPSQFGLDETGNRTLTISIPAMKEGETKRLTVYQGNLTRYKIHWKLSPELVINREKAELQFPNEMLDGWFLKIDDPMVVSKRTELFQDKTSVKEILTETSKYVSSIPYKSGKFEAAPKVIEKNNGGCTEHSYVTMSLLRGIGMPTRLVWNYLPTESSDTMHLNHKYVEVWVDGYGWMPMEPLAPPRSKPGVTYARHLVFAVLPTPNHPKILGGDRLFQLTKESWVHRNSLQMKLKILKEEGEEGKEEDEEYQPSQKQNRSILSGEDLIVP</sequence>
<feature type="region of interest" description="Disordered" evidence="1">
    <location>
        <begin position="555"/>
        <end position="587"/>
    </location>
</feature>
<feature type="domain" description="Transglutaminase-like" evidence="2">
    <location>
        <begin position="436"/>
        <end position="500"/>
    </location>
</feature>
<feature type="compositionally biased region" description="Polar residues" evidence="1">
    <location>
        <begin position="569"/>
        <end position="578"/>
    </location>
</feature>
<organism evidence="3 4">
    <name type="scientific">Leptospira kemamanensis</name>
    <dbReference type="NCBI Taxonomy" id="2484942"/>
    <lineage>
        <taxon>Bacteria</taxon>
        <taxon>Pseudomonadati</taxon>
        <taxon>Spirochaetota</taxon>
        <taxon>Spirochaetia</taxon>
        <taxon>Leptospirales</taxon>
        <taxon>Leptospiraceae</taxon>
        <taxon>Leptospira</taxon>
    </lineage>
</organism>
<gene>
    <name evidence="3" type="ORF">EHQ59_14855</name>
</gene>
<reference evidence="3" key="1">
    <citation type="journal article" date="2019" name="PLoS Negl. Trop. Dis.">
        <title>Revisiting the worldwide diversity of Leptospira species in the environment.</title>
        <authorList>
            <person name="Vincent A.T."/>
            <person name="Schiettekatte O."/>
            <person name="Bourhy P."/>
            <person name="Veyrier F.J."/>
            <person name="Picardeau M."/>
        </authorList>
    </citation>
    <scope>NUCLEOTIDE SEQUENCE [LARGE SCALE GENOMIC DNA]</scope>
    <source>
        <strain evidence="3">201702454</strain>
    </source>
</reference>
<dbReference type="RefSeq" id="WP_135620421.1">
    <property type="nucleotide sequence ID" value="NZ_RQGG01000043.1"/>
</dbReference>
<dbReference type="Pfam" id="PF01841">
    <property type="entry name" value="Transglut_core"/>
    <property type="match status" value="1"/>
</dbReference>
<dbReference type="EMBL" id="RQGG01000043">
    <property type="protein sequence ID" value="TGL48752.1"/>
    <property type="molecule type" value="Genomic_DNA"/>
</dbReference>
<accession>A0A4R9JML6</accession>
<dbReference type="InterPro" id="IPR038765">
    <property type="entry name" value="Papain-like_cys_pep_sf"/>
</dbReference>
<name>A0A4R9JML6_9LEPT</name>
<proteinExistence type="predicted"/>
<dbReference type="OrthoDB" id="336234at2"/>
<evidence type="ECO:0000313" key="3">
    <source>
        <dbReference type="EMBL" id="TGL48752.1"/>
    </source>
</evidence>
<dbReference type="InterPro" id="IPR002931">
    <property type="entry name" value="Transglutaminase-like"/>
</dbReference>
<dbReference type="AlphaFoldDB" id="A0A4R9JML6"/>
<dbReference type="Gene3D" id="3.10.620.30">
    <property type="match status" value="1"/>
</dbReference>